<accession>A0A0P0V579</accession>
<keyword evidence="2" id="KW-1185">Reference proteome</keyword>
<proteinExistence type="predicted"/>
<evidence type="ECO:0000313" key="2">
    <source>
        <dbReference type="Proteomes" id="UP000059680"/>
    </source>
</evidence>
<evidence type="ECO:0000313" key="1">
    <source>
        <dbReference type="EMBL" id="BAS73163.1"/>
    </source>
</evidence>
<dbReference type="AlphaFoldDB" id="A0A0P0V579"/>
<dbReference type="InParanoid" id="A0A0P0V579"/>
<reference evidence="1 2" key="3">
    <citation type="journal article" date="2013" name="Rice">
        <title>Improvement of the Oryza sativa Nipponbare reference genome using next generation sequence and optical map data.</title>
        <authorList>
            <person name="Kawahara Y."/>
            <person name="de la Bastide M."/>
            <person name="Hamilton J.P."/>
            <person name="Kanamori H."/>
            <person name="McCombie W.R."/>
            <person name="Ouyang S."/>
            <person name="Schwartz D.C."/>
            <person name="Tanaka T."/>
            <person name="Wu J."/>
            <person name="Zhou S."/>
            <person name="Childs K.L."/>
            <person name="Davidson R.M."/>
            <person name="Lin H."/>
            <person name="Quesada-Ocampo L."/>
            <person name="Vaillancourt B."/>
            <person name="Sakai H."/>
            <person name="Lee S.S."/>
            <person name="Kim J."/>
            <person name="Numa H."/>
            <person name="Itoh T."/>
            <person name="Buell C.R."/>
            <person name="Matsumoto T."/>
        </authorList>
    </citation>
    <scope>NUCLEOTIDE SEQUENCE [LARGE SCALE GENOMIC DNA]</scope>
    <source>
        <strain evidence="2">cv. Nipponbare</strain>
    </source>
</reference>
<sequence length="116" mass="13150">MMELECDRWTMVQLQRGGASRSVVGEARALSLLPPSSFIQTATTFIPANIRYTCSTQRPILSMLYQLAAIILLDYKKNKLVRMYHQSIPRRRPKDLSQPRLVGITPIDAIPPPRPS</sequence>
<reference evidence="2" key="1">
    <citation type="journal article" date="2005" name="Nature">
        <title>The map-based sequence of the rice genome.</title>
        <authorList>
            <consortium name="International rice genome sequencing project (IRGSP)"/>
            <person name="Matsumoto T."/>
            <person name="Wu J."/>
            <person name="Kanamori H."/>
            <person name="Katayose Y."/>
            <person name="Fujisawa M."/>
            <person name="Namiki N."/>
            <person name="Mizuno H."/>
            <person name="Yamamoto K."/>
            <person name="Antonio B.A."/>
            <person name="Baba T."/>
            <person name="Sakata K."/>
            <person name="Nagamura Y."/>
            <person name="Aoki H."/>
            <person name="Arikawa K."/>
            <person name="Arita K."/>
            <person name="Bito T."/>
            <person name="Chiden Y."/>
            <person name="Fujitsuka N."/>
            <person name="Fukunaka R."/>
            <person name="Hamada M."/>
            <person name="Harada C."/>
            <person name="Hayashi A."/>
            <person name="Hijishita S."/>
            <person name="Honda M."/>
            <person name="Hosokawa S."/>
            <person name="Ichikawa Y."/>
            <person name="Idonuma A."/>
            <person name="Iijima M."/>
            <person name="Ikeda M."/>
            <person name="Ikeno M."/>
            <person name="Ito K."/>
            <person name="Ito S."/>
            <person name="Ito T."/>
            <person name="Ito Y."/>
            <person name="Ito Y."/>
            <person name="Iwabuchi A."/>
            <person name="Kamiya K."/>
            <person name="Karasawa W."/>
            <person name="Kurita K."/>
            <person name="Katagiri S."/>
            <person name="Kikuta A."/>
            <person name="Kobayashi H."/>
            <person name="Kobayashi N."/>
            <person name="Machita K."/>
            <person name="Maehara T."/>
            <person name="Masukawa M."/>
            <person name="Mizubayashi T."/>
            <person name="Mukai Y."/>
            <person name="Nagasaki H."/>
            <person name="Nagata Y."/>
            <person name="Naito S."/>
            <person name="Nakashima M."/>
            <person name="Nakama Y."/>
            <person name="Nakamichi Y."/>
            <person name="Nakamura M."/>
            <person name="Meguro A."/>
            <person name="Negishi M."/>
            <person name="Ohta I."/>
            <person name="Ohta T."/>
            <person name="Okamoto M."/>
            <person name="Ono N."/>
            <person name="Saji S."/>
            <person name="Sakaguchi M."/>
            <person name="Sakai K."/>
            <person name="Shibata M."/>
            <person name="Shimokawa T."/>
            <person name="Song J."/>
            <person name="Takazaki Y."/>
            <person name="Terasawa K."/>
            <person name="Tsugane M."/>
            <person name="Tsuji K."/>
            <person name="Ueda S."/>
            <person name="Waki K."/>
            <person name="Yamagata H."/>
            <person name="Yamamoto M."/>
            <person name="Yamamoto S."/>
            <person name="Yamane H."/>
            <person name="Yoshiki S."/>
            <person name="Yoshihara R."/>
            <person name="Yukawa K."/>
            <person name="Zhong H."/>
            <person name="Yano M."/>
            <person name="Yuan Q."/>
            <person name="Ouyang S."/>
            <person name="Liu J."/>
            <person name="Jones K.M."/>
            <person name="Gansberger K."/>
            <person name="Moffat K."/>
            <person name="Hill J."/>
            <person name="Bera J."/>
            <person name="Fadrosh D."/>
            <person name="Jin S."/>
            <person name="Johri S."/>
            <person name="Kim M."/>
            <person name="Overton L."/>
            <person name="Reardon M."/>
            <person name="Tsitrin T."/>
            <person name="Vuong H."/>
            <person name="Weaver B."/>
            <person name="Ciecko A."/>
            <person name="Tallon L."/>
            <person name="Jackson J."/>
            <person name="Pai G."/>
            <person name="Aken S.V."/>
            <person name="Utterback T."/>
            <person name="Reidmuller S."/>
            <person name="Feldblyum T."/>
            <person name="Hsiao J."/>
            <person name="Zismann V."/>
            <person name="Iobst S."/>
            <person name="de Vazeille A.R."/>
            <person name="Buell C.R."/>
            <person name="Ying K."/>
            <person name="Li Y."/>
            <person name="Lu T."/>
            <person name="Huang Y."/>
            <person name="Zhao Q."/>
            <person name="Feng Q."/>
            <person name="Zhang L."/>
            <person name="Zhu J."/>
            <person name="Weng Q."/>
            <person name="Mu J."/>
            <person name="Lu Y."/>
            <person name="Fan D."/>
            <person name="Liu Y."/>
            <person name="Guan J."/>
            <person name="Zhang Y."/>
            <person name="Yu S."/>
            <person name="Liu X."/>
            <person name="Zhang Y."/>
            <person name="Hong G."/>
            <person name="Han B."/>
            <person name="Choisne N."/>
            <person name="Demange N."/>
            <person name="Orjeda G."/>
            <person name="Samain S."/>
            <person name="Cattolico L."/>
            <person name="Pelletier E."/>
            <person name="Couloux A."/>
            <person name="Segurens B."/>
            <person name="Wincker P."/>
            <person name="D'Hont A."/>
            <person name="Scarpelli C."/>
            <person name="Weissenbach J."/>
            <person name="Salanoubat M."/>
            <person name="Quetier F."/>
            <person name="Yu Y."/>
            <person name="Kim H.R."/>
            <person name="Rambo T."/>
            <person name="Currie J."/>
            <person name="Collura K."/>
            <person name="Luo M."/>
            <person name="Yang T."/>
            <person name="Ammiraju J.S.S."/>
            <person name="Engler F."/>
            <person name="Soderlund C."/>
            <person name="Wing R.A."/>
            <person name="Palmer L.E."/>
            <person name="de la Bastide M."/>
            <person name="Spiegel L."/>
            <person name="Nascimento L."/>
            <person name="Zutavern T."/>
            <person name="O'Shaughnessy A."/>
            <person name="Dike S."/>
            <person name="Dedhia N."/>
            <person name="Preston R."/>
            <person name="Balija V."/>
            <person name="McCombie W.R."/>
            <person name="Chow T."/>
            <person name="Chen H."/>
            <person name="Chung M."/>
            <person name="Chen C."/>
            <person name="Shaw J."/>
            <person name="Wu H."/>
            <person name="Hsiao K."/>
            <person name="Chao Y."/>
            <person name="Chu M."/>
            <person name="Cheng C."/>
            <person name="Hour A."/>
            <person name="Lee P."/>
            <person name="Lin S."/>
            <person name="Lin Y."/>
            <person name="Liou J."/>
            <person name="Liu S."/>
            <person name="Hsing Y."/>
            <person name="Raghuvanshi S."/>
            <person name="Mohanty A."/>
            <person name="Bharti A.K."/>
            <person name="Gaur A."/>
            <person name="Gupta V."/>
            <person name="Kumar D."/>
            <person name="Ravi V."/>
            <person name="Vij S."/>
            <person name="Kapur A."/>
            <person name="Khurana P."/>
            <person name="Khurana P."/>
            <person name="Khurana J.P."/>
            <person name="Tyagi A.K."/>
            <person name="Gaikwad K."/>
            <person name="Singh A."/>
            <person name="Dalal V."/>
            <person name="Srivastava S."/>
            <person name="Dixit A."/>
            <person name="Pal A.K."/>
            <person name="Ghazi I.A."/>
            <person name="Yadav M."/>
            <person name="Pandit A."/>
            <person name="Bhargava A."/>
            <person name="Sureshbabu K."/>
            <person name="Batra K."/>
            <person name="Sharma T.R."/>
            <person name="Mohapatra T."/>
            <person name="Singh N.K."/>
            <person name="Messing J."/>
            <person name="Nelson A.B."/>
            <person name="Fuks G."/>
            <person name="Kavchok S."/>
            <person name="Keizer G."/>
            <person name="Linton E."/>
            <person name="Llaca V."/>
            <person name="Song R."/>
            <person name="Tanyolac B."/>
            <person name="Young S."/>
            <person name="Ho-Il K."/>
            <person name="Hahn J.H."/>
            <person name="Sangsakoo G."/>
            <person name="Vanavichit A."/>
            <person name="de Mattos Luiz.A.T."/>
            <person name="Zimmer P.D."/>
            <person name="Malone G."/>
            <person name="Dellagostin O."/>
            <person name="de Oliveira A.C."/>
            <person name="Bevan M."/>
            <person name="Bancroft I."/>
            <person name="Minx P."/>
            <person name="Cordum H."/>
            <person name="Wilson R."/>
            <person name="Cheng Z."/>
            <person name="Jin W."/>
            <person name="Jiang J."/>
            <person name="Leong S.A."/>
            <person name="Iwama H."/>
            <person name="Gojobori T."/>
            <person name="Itoh T."/>
            <person name="Niimura Y."/>
            <person name="Fujii Y."/>
            <person name="Habara T."/>
            <person name="Sakai H."/>
            <person name="Sato Y."/>
            <person name="Wilson G."/>
            <person name="Kumar K."/>
            <person name="McCouch S."/>
            <person name="Juretic N."/>
            <person name="Hoen D."/>
            <person name="Wright S."/>
            <person name="Bruskiewich R."/>
            <person name="Bureau T."/>
            <person name="Miyao A."/>
            <person name="Hirochika H."/>
            <person name="Nishikawa T."/>
            <person name="Kadowaki K."/>
            <person name="Sugiura M."/>
            <person name="Burr B."/>
            <person name="Sasaki T."/>
        </authorList>
    </citation>
    <scope>NUCLEOTIDE SEQUENCE [LARGE SCALE GENOMIC DNA]</scope>
    <source>
        <strain evidence="2">cv. Nipponbare</strain>
    </source>
</reference>
<dbReference type="PaxDb" id="39947-A0A0P0V579"/>
<protein>
    <submittedName>
        <fullName evidence="1">Os01g0615925 protein</fullName>
    </submittedName>
</protein>
<organism evidence="1 2">
    <name type="scientific">Oryza sativa subsp. japonica</name>
    <name type="common">Rice</name>
    <dbReference type="NCBI Taxonomy" id="39947"/>
    <lineage>
        <taxon>Eukaryota</taxon>
        <taxon>Viridiplantae</taxon>
        <taxon>Streptophyta</taxon>
        <taxon>Embryophyta</taxon>
        <taxon>Tracheophyta</taxon>
        <taxon>Spermatophyta</taxon>
        <taxon>Magnoliopsida</taxon>
        <taxon>Liliopsida</taxon>
        <taxon>Poales</taxon>
        <taxon>Poaceae</taxon>
        <taxon>BOP clade</taxon>
        <taxon>Oryzoideae</taxon>
        <taxon>Oryzeae</taxon>
        <taxon>Oryzinae</taxon>
        <taxon>Oryza</taxon>
        <taxon>Oryza sativa</taxon>
    </lineage>
</organism>
<dbReference type="Proteomes" id="UP000059680">
    <property type="component" value="Chromosome 1"/>
</dbReference>
<dbReference type="SMR" id="A0A0P0V579"/>
<name>A0A0P0V579_ORYSJ</name>
<dbReference type="EMBL" id="AP014957">
    <property type="protein sequence ID" value="BAS73163.1"/>
    <property type="molecule type" value="Genomic_DNA"/>
</dbReference>
<gene>
    <name evidence="1" type="ordered locus">Os01g0615925</name>
    <name evidence="1" type="ORF">OSNPB_010615925</name>
</gene>
<reference evidence="1 2" key="2">
    <citation type="journal article" date="2013" name="Plant Cell Physiol.">
        <title>Rice Annotation Project Database (RAP-DB): an integrative and interactive database for rice genomics.</title>
        <authorList>
            <person name="Sakai H."/>
            <person name="Lee S.S."/>
            <person name="Tanaka T."/>
            <person name="Numa H."/>
            <person name="Kim J."/>
            <person name="Kawahara Y."/>
            <person name="Wakimoto H."/>
            <person name="Yang C.C."/>
            <person name="Iwamoto M."/>
            <person name="Abe T."/>
            <person name="Yamada Y."/>
            <person name="Muto A."/>
            <person name="Inokuchi H."/>
            <person name="Ikemura T."/>
            <person name="Matsumoto T."/>
            <person name="Sasaki T."/>
            <person name="Itoh T."/>
        </authorList>
    </citation>
    <scope>NUCLEOTIDE SEQUENCE [LARGE SCALE GENOMIC DNA]</scope>
    <source>
        <strain evidence="2">cv. Nipponbare</strain>
    </source>
</reference>